<dbReference type="PROSITE" id="PS51192">
    <property type="entry name" value="HELICASE_ATP_BIND_1"/>
    <property type="match status" value="1"/>
</dbReference>
<dbReference type="InterPro" id="IPR002464">
    <property type="entry name" value="DNA/RNA_helicase_DEAH_CS"/>
</dbReference>
<evidence type="ECO:0000256" key="3">
    <source>
        <dbReference type="ARBA" id="ARBA00022741"/>
    </source>
</evidence>
<dbReference type="InterPro" id="IPR011545">
    <property type="entry name" value="DEAD/DEAH_box_helicase_dom"/>
</dbReference>
<comment type="similarity">
    <text evidence="1">Belongs to the helicase family. RecQ subfamily.</text>
</comment>
<evidence type="ECO:0000256" key="10">
    <source>
        <dbReference type="ARBA" id="ARBA00034808"/>
    </source>
</evidence>
<dbReference type="GO" id="GO:0003677">
    <property type="term" value="F:DNA binding"/>
    <property type="evidence" value="ECO:0007669"/>
    <property type="project" value="UniProtKB-KW"/>
</dbReference>
<feature type="domain" description="Helicase C-terminal" evidence="14">
    <location>
        <begin position="229"/>
        <end position="374"/>
    </location>
</feature>
<dbReference type="Pfam" id="PF00270">
    <property type="entry name" value="DEAD"/>
    <property type="match status" value="1"/>
</dbReference>
<name>A0A9X1M8U8_9MICC</name>
<evidence type="ECO:0000256" key="4">
    <source>
        <dbReference type="ARBA" id="ARBA00022801"/>
    </source>
</evidence>
<dbReference type="InterPro" id="IPR036390">
    <property type="entry name" value="WH_DNA-bd_sf"/>
</dbReference>
<keyword evidence="17" id="KW-1185">Reference proteome</keyword>
<dbReference type="InterPro" id="IPR032284">
    <property type="entry name" value="RecQ_Zn-bd"/>
</dbReference>
<proteinExistence type="inferred from homology"/>
<dbReference type="GO" id="GO:0046872">
    <property type="term" value="F:metal ion binding"/>
    <property type="evidence" value="ECO:0007669"/>
    <property type="project" value="UniProtKB-KW"/>
</dbReference>
<accession>A0A9X1M8U8</accession>
<evidence type="ECO:0000313" key="15">
    <source>
        <dbReference type="EMBL" id="MCC3273366.1"/>
    </source>
</evidence>
<keyword evidence="5 15" id="KW-0347">Helicase</keyword>
<evidence type="ECO:0000256" key="6">
    <source>
        <dbReference type="ARBA" id="ARBA00022840"/>
    </source>
</evidence>
<dbReference type="AlphaFoldDB" id="A0A9X1M8U8"/>
<dbReference type="PROSITE" id="PS51194">
    <property type="entry name" value="HELICASE_CTER"/>
    <property type="match status" value="1"/>
</dbReference>
<keyword evidence="4 15" id="KW-0378">Hydrolase</keyword>
<evidence type="ECO:0000256" key="1">
    <source>
        <dbReference type="ARBA" id="ARBA00005446"/>
    </source>
</evidence>
<dbReference type="Gene3D" id="3.40.50.300">
    <property type="entry name" value="P-loop containing nucleotide triphosphate hydrolases"/>
    <property type="match status" value="2"/>
</dbReference>
<protein>
    <recommendedName>
        <fullName evidence="11">ATP-dependent DNA helicase RecQ</fullName>
        <ecNumber evidence="10">5.6.2.4</ecNumber>
    </recommendedName>
    <alternativeName>
        <fullName evidence="12">DNA 3'-5' helicase RecQ</fullName>
    </alternativeName>
</protein>
<keyword evidence="6" id="KW-0067">ATP-binding</keyword>
<dbReference type="Pfam" id="PF16124">
    <property type="entry name" value="RecQ_Zn_bind"/>
    <property type="match status" value="1"/>
</dbReference>
<evidence type="ECO:0000259" key="14">
    <source>
        <dbReference type="PROSITE" id="PS51194"/>
    </source>
</evidence>
<evidence type="ECO:0000256" key="7">
    <source>
        <dbReference type="ARBA" id="ARBA00023125"/>
    </source>
</evidence>
<dbReference type="InterPro" id="IPR004589">
    <property type="entry name" value="DNA_helicase_ATP-dep_RecQ"/>
</dbReference>
<keyword evidence="8" id="KW-0413">Isomerase</keyword>
<dbReference type="PANTHER" id="PTHR13710:SF105">
    <property type="entry name" value="ATP-DEPENDENT DNA HELICASE Q1"/>
    <property type="match status" value="1"/>
</dbReference>
<evidence type="ECO:0000256" key="2">
    <source>
        <dbReference type="ARBA" id="ARBA00022723"/>
    </source>
</evidence>
<dbReference type="GO" id="GO:0016787">
    <property type="term" value="F:hydrolase activity"/>
    <property type="evidence" value="ECO:0007669"/>
    <property type="project" value="UniProtKB-KW"/>
</dbReference>
<dbReference type="Proteomes" id="UP001155145">
    <property type="component" value="Unassembled WGS sequence"/>
</dbReference>
<dbReference type="EMBL" id="CP094984">
    <property type="protein sequence ID" value="UON92655.1"/>
    <property type="molecule type" value="Genomic_DNA"/>
</dbReference>
<evidence type="ECO:0000256" key="8">
    <source>
        <dbReference type="ARBA" id="ARBA00023235"/>
    </source>
</evidence>
<dbReference type="InterPro" id="IPR014001">
    <property type="entry name" value="Helicase_ATP-bd"/>
</dbReference>
<evidence type="ECO:0000256" key="9">
    <source>
        <dbReference type="ARBA" id="ARBA00034617"/>
    </source>
</evidence>
<dbReference type="GO" id="GO:0006281">
    <property type="term" value="P:DNA repair"/>
    <property type="evidence" value="ECO:0007669"/>
    <property type="project" value="TreeGrafter"/>
</dbReference>
<dbReference type="SUPFAM" id="SSF52540">
    <property type="entry name" value="P-loop containing nucleoside triphosphate hydrolases"/>
    <property type="match status" value="1"/>
</dbReference>
<dbReference type="EMBL" id="JAJFZT010000007">
    <property type="protein sequence ID" value="MCC3273366.1"/>
    <property type="molecule type" value="Genomic_DNA"/>
</dbReference>
<gene>
    <name evidence="15" type="ORF">LJ755_11560</name>
    <name evidence="16" type="ORF">MUK71_03145</name>
</gene>
<keyword evidence="7" id="KW-0238">DNA-binding</keyword>
<dbReference type="PROSITE" id="PS00690">
    <property type="entry name" value="DEAH_ATP_HELICASE"/>
    <property type="match status" value="1"/>
</dbReference>
<keyword evidence="2" id="KW-0479">Metal-binding</keyword>
<dbReference type="SMART" id="SM00487">
    <property type="entry name" value="DEXDc"/>
    <property type="match status" value="1"/>
</dbReference>
<dbReference type="SUPFAM" id="SSF46785">
    <property type="entry name" value="Winged helix' DNA-binding domain"/>
    <property type="match status" value="1"/>
</dbReference>
<dbReference type="CDD" id="cd17920">
    <property type="entry name" value="DEXHc_RecQ"/>
    <property type="match status" value="1"/>
</dbReference>
<dbReference type="GO" id="GO:0005524">
    <property type="term" value="F:ATP binding"/>
    <property type="evidence" value="ECO:0007669"/>
    <property type="project" value="UniProtKB-KW"/>
</dbReference>
<reference evidence="15" key="1">
    <citation type="submission" date="2021-10" db="EMBL/GenBank/DDBJ databases">
        <title>Novel species in genus Arthrobacter.</title>
        <authorList>
            <person name="Liu Y."/>
        </authorList>
    </citation>
    <scope>NUCLEOTIDE SEQUENCE</scope>
    <source>
        <strain evidence="17">zg-Y462</strain>
        <strain evidence="15">Zg-Y462</strain>
    </source>
</reference>
<evidence type="ECO:0000313" key="18">
    <source>
        <dbReference type="Proteomes" id="UP001155145"/>
    </source>
</evidence>
<evidence type="ECO:0000256" key="11">
    <source>
        <dbReference type="ARBA" id="ARBA00044535"/>
    </source>
</evidence>
<dbReference type="PANTHER" id="PTHR13710">
    <property type="entry name" value="DNA HELICASE RECQ FAMILY MEMBER"/>
    <property type="match status" value="1"/>
</dbReference>
<dbReference type="Pfam" id="PF00271">
    <property type="entry name" value="Helicase_C"/>
    <property type="match status" value="1"/>
</dbReference>
<dbReference type="GO" id="GO:0005737">
    <property type="term" value="C:cytoplasm"/>
    <property type="evidence" value="ECO:0007669"/>
    <property type="project" value="TreeGrafter"/>
</dbReference>
<dbReference type="GO" id="GO:0030894">
    <property type="term" value="C:replisome"/>
    <property type="evidence" value="ECO:0007669"/>
    <property type="project" value="TreeGrafter"/>
</dbReference>
<evidence type="ECO:0000256" key="12">
    <source>
        <dbReference type="ARBA" id="ARBA00044550"/>
    </source>
</evidence>
<evidence type="ECO:0000313" key="16">
    <source>
        <dbReference type="EMBL" id="UON92655.1"/>
    </source>
</evidence>
<dbReference type="GO" id="GO:0006310">
    <property type="term" value="P:DNA recombination"/>
    <property type="evidence" value="ECO:0007669"/>
    <property type="project" value="InterPro"/>
</dbReference>
<dbReference type="NCBIfam" id="TIGR00614">
    <property type="entry name" value="recQ_fam"/>
    <property type="match status" value="1"/>
</dbReference>
<dbReference type="RefSeq" id="WP_227929177.1">
    <property type="nucleotide sequence ID" value="NZ_CP094984.1"/>
</dbReference>
<keyword evidence="3" id="KW-0547">Nucleotide-binding</keyword>
<sequence length="553" mass="60198">MNITREDLIRTASEIFGWDTPREGQLEAMAAVAQGRDVLCVMPTGHGKSAVYQVPAFTLPGIAVVISPLIALQRDQADGINAAAGATRAYVLNSSQPQSSIDAAWAAAEDRNEDTRAKFLFLAPEQLARQEVSDRLKGLDVSILVIDEAHCVSTWGHDFRPDYLQLGGLAQALGRPVVALTATAAPPVRAEIAEVLQLKDPFLIAQGFDRPNLHLAVHMHVEAEDKRRAVMQSVTELTHPGLVYVATRKETEQYAADLAMAGLRTAPYHSGRPAGERKEVHQQFLDDQLDVVVATTAFGMGIDKPNVRYVVHAGIPDSIDSYYQEIGRGGRDGLPSAAVLHYRPEDLGLRRFFASKRPDEGSLRQLLAALRAERGPIKQAQLAQKLGVSGRRLSGLLNLLQEAGAVSMSKRGYKARKMAPNDAVAAAMDYAERRENIDQSRVDMARQYAETSGCRRQFLLGYFGEELPEPCGNCDNCDRAAAEGAAVEDAAPSTGEMEDPFPLQSAVTHAEWGPGVVMSYENDTVTVLFESTGYKTLSVELVVEKGLLEPLNR</sequence>
<evidence type="ECO:0000256" key="5">
    <source>
        <dbReference type="ARBA" id="ARBA00022806"/>
    </source>
</evidence>
<evidence type="ECO:0000313" key="17">
    <source>
        <dbReference type="Proteomes" id="UP000829758"/>
    </source>
</evidence>
<dbReference type="InterPro" id="IPR027417">
    <property type="entry name" value="P-loop_NTPase"/>
</dbReference>
<dbReference type="InterPro" id="IPR001650">
    <property type="entry name" value="Helicase_C-like"/>
</dbReference>
<dbReference type="GO" id="GO:0043138">
    <property type="term" value="F:3'-5' DNA helicase activity"/>
    <property type="evidence" value="ECO:0007669"/>
    <property type="project" value="UniProtKB-EC"/>
</dbReference>
<dbReference type="GO" id="GO:0043590">
    <property type="term" value="C:bacterial nucleoid"/>
    <property type="evidence" value="ECO:0007669"/>
    <property type="project" value="TreeGrafter"/>
</dbReference>
<dbReference type="GO" id="GO:0009378">
    <property type="term" value="F:four-way junction helicase activity"/>
    <property type="evidence" value="ECO:0007669"/>
    <property type="project" value="TreeGrafter"/>
</dbReference>
<comment type="catalytic activity">
    <reaction evidence="9">
        <text>Couples ATP hydrolysis with the unwinding of duplex DNA by translocating in the 3'-5' direction.</text>
        <dbReference type="EC" id="5.6.2.4"/>
    </reaction>
</comment>
<feature type="domain" description="Helicase ATP-binding" evidence="13">
    <location>
        <begin position="29"/>
        <end position="202"/>
    </location>
</feature>
<dbReference type="SMART" id="SM00490">
    <property type="entry name" value="HELICc"/>
    <property type="match status" value="1"/>
</dbReference>
<evidence type="ECO:0000259" key="13">
    <source>
        <dbReference type="PROSITE" id="PS51192"/>
    </source>
</evidence>
<dbReference type="EC" id="5.6.2.4" evidence="10"/>
<organism evidence="15 18">
    <name type="scientific">Arthrobacter zhangbolii</name>
    <dbReference type="NCBI Taxonomy" id="2886936"/>
    <lineage>
        <taxon>Bacteria</taxon>
        <taxon>Bacillati</taxon>
        <taxon>Actinomycetota</taxon>
        <taxon>Actinomycetes</taxon>
        <taxon>Micrococcales</taxon>
        <taxon>Micrococcaceae</taxon>
        <taxon>Arthrobacter</taxon>
    </lineage>
</organism>
<dbReference type="Proteomes" id="UP000829758">
    <property type="component" value="Chromosome"/>
</dbReference>